<evidence type="ECO:0000313" key="4">
    <source>
        <dbReference type="Proteomes" id="UP000663859"/>
    </source>
</evidence>
<dbReference type="Pfam" id="PF00903">
    <property type="entry name" value="Glyoxalase"/>
    <property type="match status" value="1"/>
</dbReference>
<dbReference type="GO" id="GO:0004493">
    <property type="term" value="F:methylmalonyl-CoA epimerase activity"/>
    <property type="evidence" value="ECO:0007669"/>
    <property type="project" value="TreeGrafter"/>
</dbReference>
<dbReference type="EMBL" id="CAJNOB010000022">
    <property type="protein sequence ID" value="CAF0698610.1"/>
    <property type="molecule type" value="Genomic_DNA"/>
</dbReference>
<comment type="caution">
    <text evidence="3">The sequence shown here is derived from an EMBL/GenBank/DDBJ whole genome shotgun (WGS) entry which is preliminary data.</text>
</comment>
<organism evidence="3 4">
    <name type="scientific">Candidatus Methylacidithermus pantelleriae</name>
    <dbReference type="NCBI Taxonomy" id="2744239"/>
    <lineage>
        <taxon>Bacteria</taxon>
        <taxon>Pseudomonadati</taxon>
        <taxon>Verrucomicrobiota</taxon>
        <taxon>Methylacidiphilae</taxon>
        <taxon>Methylacidiphilales</taxon>
        <taxon>Methylacidiphilaceae</taxon>
        <taxon>Candidatus Methylacidithermus</taxon>
    </lineage>
</organism>
<dbReference type="GO" id="GO:0046872">
    <property type="term" value="F:metal ion binding"/>
    <property type="evidence" value="ECO:0007669"/>
    <property type="project" value="UniProtKB-KW"/>
</dbReference>
<dbReference type="Gene3D" id="3.10.180.10">
    <property type="entry name" value="2,3-Dihydroxybiphenyl 1,2-Dioxygenase, domain 1"/>
    <property type="match status" value="1"/>
</dbReference>
<name>A0A8J2FQF7_9BACT</name>
<protein>
    <submittedName>
        <fullName evidence="3">Glyoxalase</fullName>
    </submittedName>
</protein>
<dbReference type="PANTHER" id="PTHR43048">
    <property type="entry name" value="METHYLMALONYL-COA EPIMERASE"/>
    <property type="match status" value="1"/>
</dbReference>
<evidence type="ECO:0000259" key="2">
    <source>
        <dbReference type="PROSITE" id="PS51819"/>
    </source>
</evidence>
<proteinExistence type="predicted"/>
<gene>
    <name evidence="3" type="ORF">MPNT_290001</name>
</gene>
<reference evidence="3" key="1">
    <citation type="submission" date="2021-02" db="EMBL/GenBank/DDBJ databases">
        <authorList>
            <person name="Cremers G."/>
            <person name="Picone N."/>
        </authorList>
    </citation>
    <scope>NUCLEOTIDE SEQUENCE</scope>
    <source>
        <strain evidence="3">PQ17</strain>
    </source>
</reference>
<dbReference type="GO" id="GO:0046491">
    <property type="term" value="P:L-methylmalonyl-CoA metabolic process"/>
    <property type="evidence" value="ECO:0007669"/>
    <property type="project" value="TreeGrafter"/>
</dbReference>
<sequence length="148" mass="16903">MVRNFDHVTLVVQDVTRAKAFFEALGFQEVGRMAISGEPYASYMGLPAFEADHISLALSGRDPNIEVQLLHFRVPEALPDPWVRTLVRLGFNHVCFEVDDIEKEVARLKEAGFFPKNALLRYQERKLIFIEGPEGVTIELSERLNKRC</sequence>
<dbReference type="AlphaFoldDB" id="A0A8J2FQF7"/>
<keyword evidence="1" id="KW-0479">Metal-binding</keyword>
<dbReference type="InterPro" id="IPR029068">
    <property type="entry name" value="Glyas_Bleomycin-R_OHBP_Dase"/>
</dbReference>
<evidence type="ECO:0000313" key="3">
    <source>
        <dbReference type="EMBL" id="CAF0698610.1"/>
    </source>
</evidence>
<dbReference type="Proteomes" id="UP000663859">
    <property type="component" value="Unassembled WGS sequence"/>
</dbReference>
<dbReference type="SUPFAM" id="SSF54593">
    <property type="entry name" value="Glyoxalase/Bleomycin resistance protein/Dihydroxybiphenyl dioxygenase"/>
    <property type="match status" value="1"/>
</dbReference>
<dbReference type="InterPro" id="IPR051785">
    <property type="entry name" value="MMCE/EMCE_epimerase"/>
</dbReference>
<dbReference type="PROSITE" id="PS51819">
    <property type="entry name" value="VOC"/>
    <property type="match status" value="1"/>
</dbReference>
<feature type="domain" description="VOC" evidence="2">
    <location>
        <begin position="4"/>
        <end position="143"/>
    </location>
</feature>
<dbReference type="RefSeq" id="WP_174583335.1">
    <property type="nucleotide sequence ID" value="NZ_CAJNOB010000022.1"/>
</dbReference>
<dbReference type="PANTHER" id="PTHR43048:SF5">
    <property type="entry name" value="BLR5325 PROTEIN"/>
    <property type="match status" value="1"/>
</dbReference>
<accession>A0A8J2FQF7</accession>
<dbReference type="InterPro" id="IPR004360">
    <property type="entry name" value="Glyas_Fos-R_dOase_dom"/>
</dbReference>
<keyword evidence="4" id="KW-1185">Reference proteome</keyword>
<evidence type="ECO:0000256" key="1">
    <source>
        <dbReference type="ARBA" id="ARBA00022723"/>
    </source>
</evidence>
<dbReference type="InterPro" id="IPR037523">
    <property type="entry name" value="VOC_core"/>
</dbReference>